<evidence type="ECO:0000313" key="2">
    <source>
        <dbReference type="Proteomes" id="UP000541426"/>
    </source>
</evidence>
<organism evidence="1 2">
    <name type="scientific">Sagittula marina</name>
    <dbReference type="NCBI Taxonomy" id="943940"/>
    <lineage>
        <taxon>Bacteria</taxon>
        <taxon>Pseudomonadati</taxon>
        <taxon>Pseudomonadota</taxon>
        <taxon>Alphaproteobacteria</taxon>
        <taxon>Rhodobacterales</taxon>
        <taxon>Roseobacteraceae</taxon>
        <taxon>Sagittula</taxon>
    </lineage>
</organism>
<name>A0A7W6DRK9_9RHOB</name>
<dbReference type="Proteomes" id="UP000541426">
    <property type="component" value="Unassembled WGS sequence"/>
</dbReference>
<protein>
    <submittedName>
        <fullName evidence="1">Uncharacterized protein</fullName>
    </submittedName>
</protein>
<gene>
    <name evidence="1" type="ORF">GGQ68_000190</name>
</gene>
<evidence type="ECO:0000313" key="1">
    <source>
        <dbReference type="EMBL" id="MBB3983879.1"/>
    </source>
</evidence>
<dbReference type="EMBL" id="JACIEJ010000001">
    <property type="protein sequence ID" value="MBB3983879.1"/>
    <property type="molecule type" value="Genomic_DNA"/>
</dbReference>
<sequence>MQGYLTHIDWWFGNLGHDAGWFRDAFDGLLKSAILKGGIAVVTV</sequence>
<proteinExistence type="predicted"/>
<dbReference type="RefSeq" id="WP_281374571.1">
    <property type="nucleotide sequence ID" value="NZ_BAABBZ010000012.1"/>
</dbReference>
<dbReference type="AlphaFoldDB" id="A0A7W6DRK9"/>
<accession>A0A7W6DRK9</accession>
<reference evidence="1 2" key="1">
    <citation type="submission" date="2020-08" db="EMBL/GenBank/DDBJ databases">
        <title>Genomic Encyclopedia of Type Strains, Phase IV (KMG-IV): sequencing the most valuable type-strain genomes for metagenomic binning, comparative biology and taxonomic classification.</title>
        <authorList>
            <person name="Goeker M."/>
        </authorList>
    </citation>
    <scope>NUCLEOTIDE SEQUENCE [LARGE SCALE GENOMIC DNA]</scope>
    <source>
        <strain evidence="1 2">DSM 102235</strain>
    </source>
</reference>
<keyword evidence="2" id="KW-1185">Reference proteome</keyword>
<comment type="caution">
    <text evidence="1">The sequence shown here is derived from an EMBL/GenBank/DDBJ whole genome shotgun (WGS) entry which is preliminary data.</text>
</comment>